<feature type="region of interest" description="Disordered" evidence="1">
    <location>
        <begin position="1"/>
        <end position="27"/>
    </location>
</feature>
<reference evidence="2 3" key="1">
    <citation type="submission" date="2019-05" db="EMBL/GenBank/DDBJ databases">
        <authorList>
            <person name="Moore K."/>
            <person name="O'Neill P."/>
            <person name="Farbos A."/>
            <person name="Studholme D.J."/>
        </authorList>
    </citation>
    <scope>NUCLEOTIDE SEQUENCE [LARGE SCALE GENOMIC DNA]</scope>
    <source>
        <strain evidence="2 3">DSM 9128</strain>
    </source>
</reference>
<reference evidence="3" key="2">
    <citation type="submission" date="2019-06" db="EMBL/GenBank/DDBJ databases">
        <title>AzeR, a transcriptional regulator that responds to azelaic acid in Pseudomonas nitroreducens.</title>
        <authorList>
            <person name="Bez C."/>
            <person name="Javvadi S.G."/>
            <person name="Bertani I."/>
            <person name="Devescovi G."/>
            <person name="Studholme D.J."/>
            <person name="Geller A."/>
            <person name="Levy A."/>
            <person name="Venturi V."/>
        </authorList>
    </citation>
    <scope>NUCLEOTIDE SEQUENCE [LARGE SCALE GENOMIC DNA]</scope>
    <source>
        <strain evidence="3">DSM 9128</strain>
    </source>
</reference>
<accession>A0A5R9A798</accession>
<protein>
    <submittedName>
        <fullName evidence="2">Uncharacterized protein</fullName>
    </submittedName>
</protein>
<dbReference type="Proteomes" id="UP000307510">
    <property type="component" value="Unassembled WGS sequence"/>
</dbReference>
<dbReference type="AlphaFoldDB" id="A0A5R9A798"/>
<comment type="caution">
    <text evidence="2">The sequence shown here is derived from an EMBL/GenBank/DDBJ whole genome shotgun (WGS) entry which is preliminary data.</text>
</comment>
<evidence type="ECO:0000313" key="3">
    <source>
        <dbReference type="Proteomes" id="UP000307510"/>
    </source>
</evidence>
<proteinExistence type="predicted"/>
<name>A0A5R9A798_PSENT</name>
<gene>
    <name evidence="2" type="ORF">FEA48_10295</name>
</gene>
<sequence>MAAGTMESDGTYRAVETGKKSGASRTGSVSLVKLREFGANPQGVNKKFSRADSFSSKFCYAGSLRCNKDELSPEIKPRQTVCVSFLKQQLRRRDEVLLQAFAIHSELTPATFPRKVRATAAAPRVTEFRRERCHPAGRQRRPHESRAPRRAGSQG</sequence>
<evidence type="ECO:0000256" key="1">
    <source>
        <dbReference type="SAM" id="MobiDB-lite"/>
    </source>
</evidence>
<feature type="region of interest" description="Disordered" evidence="1">
    <location>
        <begin position="120"/>
        <end position="155"/>
    </location>
</feature>
<evidence type="ECO:0000313" key="2">
    <source>
        <dbReference type="EMBL" id="TLP74602.1"/>
    </source>
</evidence>
<dbReference type="RefSeq" id="WP_138213718.1">
    <property type="nucleotide sequence ID" value="NZ_VASG01000003.1"/>
</dbReference>
<dbReference type="EMBL" id="VASG01000003">
    <property type="protein sequence ID" value="TLP74602.1"/>
    <property type="molecule type" value="Genomic_DNA"/>
</dbReference>
<organism evidence="2 3">
    <name type="scientific">Pseudomonas nitroreducens</name>
    <dbReference type="NCBI Taxonomy" id="46680"/>
    <lineage>
        <taxon>Bacteria</taxon>
        <taxon>Pseudomonadati</taxon>
        <taxon>Pseudomonadota</taxon>
        <taxon>Gammaproteobacteria</taxon>
        <taxon>Pseudomonadales</taxon>
        <taxon>Pseudomonadaceae</taxon>
        <taxon>Pseudomonas</taxon>
    </lineage>
</organism>